<feature type="transmembrane region" description="Helical" evidence="1">
    <location>
        <begin position="12"/>
        <end position="33"/>
    </location>
</feature>
<evidence type="ECO:0000313" key="2">
    <source>
        <dbReference type="EMBL" id="SNR82396.1"/>
    </source>
</evidence>
<dbReference type="RefSeq" id="WP_089221700.1">
    <property type="nucleotide sequence ID" value="NZ_FZOF01000001.1"/>
</dbReference>
<dbReference type="Proteomes" id="UP000198280">
    <property type="component" value="Unassembled WGS sequence"/>
</dbReference>
<evidence type="ECO:0000313" key="3">
    <source>
        <dbReference type="Proteomes" id="UP000198280"/>
    </source>
</evidence>
<feature type="transmembrane region" description="Helical" evidence="1">
    <location>
        <begin position="97"/>
        <end position="115"/>
    </location>
</feature>
<gene>
    <name evidence="2" type="ORF">SAMN05216252_101260</name>
</gene>
<dbReference type="OrthoDB" id="4320611at2"/>
<organism evidence="2 3">
    <name type="scientific">Actinacidiphila glaucinigra</name>
    <dbReference type="NCBI Taxonomy" id="235986"/>
    <lineage>
        <taxon>Bacteria</taxon>
        <taxon>Bacillati</taxon>
        <taxon>Actinomycetota</taxon>
        <taxon>Actinomycetes</taxon>
        <taxon>Kitasatosporales</taxon>
        <taxon>Streptomycetaceae</taxon>
        <taxon>Actinacidiphila</taxon>
    </lineage>
</organism>
<dbReference type="EMBL" id="FZOF01000001">
    <property type="protein sequence ID" value="SNR82396.1"/>
    <property type="molecule type" value="Genomic_DNA"/>
</dbReference>
<keyword evidence="1" id="KW-0812">Transmembrane</keyword>
<keyword evidence="3" id="KW-1185">Reference proteome</keyword>
<evidence type="ECO:0000256" key="1">
    <source>
        <dbReference type="SAM" id="Phobius"/>
    </source>
</evidence>
<accession>A0A238ZFW6</accession>
<reference evidence="2 3" key="1">
    <citation type="submission" date="2017-06" db="EMBL/GenBank/DDBJ databases">
        <authorList>
            <person name="Kim H.J."/>
            <person name="Triplett B.A."/>
        </authorList>
    </citation>
    <scope>NUCLEOTIDE SEQUENCE [LARGE SCALE GENOMIC DNA]</scope>
    <source>
        <strain evidence="2 3">CGMCC 4.1858</strain>
    </source>
</reference>
<feature type="transmembrane region" description="Helical" evidence="1">
    <location>
        <begin position="159"/>
        <end position="175"/>
    </location>
</feature>
<feature type="transmembrane region" description="Helical" evidence="1">
    <location>
        <begin position="135"/>
        <end position="153"/>
    </location>
</feature>
<keyword evidence="1" id="KW-1133">Transmembrane helix</keyword>
<keyword evidence="1" id="KW-0472">Membrane</keyword>
<name>A0A238ZFW6_9ACTN</name>
<protein>
    <submittedName>
        <fullName evidence="2">Uncharacterized protein</fullName>
    </submittedName>
</protein>
<sequence>MAGGGDGGAFFSVIWGLGASGFGWILVTDFRGAARRFHAMSARSVPFGGDRPPVVGVGFVRFVAGVFALAGPVVLVTGLLDLVRDPAAPEPMPRPPLPLAVFAVLGAGVGLWTFWRRSGVLRPEWAQGGTLRRAAAVVLTGVLVAFPALLVLGRTTPMLLVWLLGGAAGVVLLPGRRDGTGSGPGADDVRAPR</sequence>
<dbReference type="AlphaFoldDB" id="A0A238ZFW6"/>
<proteinExistence type="predicted"/>
<feature type="transmembrane region" description="Helical" evidence="1">
    <location>
        <begin position="54"/>
        <end position="77"/>
    </location>
</feature>